<proteinExistence type="predicted"/>
<dbReference type="Proteomes" id="UP001064489">
    <property type="component" value="Chromosome 13"/>
</dbReference>
<reference evidence="5 6" key="1">
    <citation type="journal article" date="2022" name="Plant J.">
        <title>Strategies of tolerance reflected in two North American maple genomes.</title>
        <authorList>
            <person name="McEvoy S.L."/>
            <person name="Sezen U.U."/>
            <person name="Trouern-Trend A."/>
            <person name="McMahon S.M."/>
            <person name="Schaberg P.G."/>
            <person name="Yang J."/>
            <person name="Wegrzyn J.L."/>
            <person name="Swenson N.G."/>
        </authorList>
    </citation>
    <scope>NUCLEOTIDE SEQUENCE [LARGE SCALE GENOMIC DNA]</scope>
    <source>
        <strain evidence="5">91603</strain>
    </source>
</reference>
<comment type="caution">
    <text evidence="5">The sequence shown here is derived from an EMBL/GenBank/DDBJ whole genome shotgun (WGS) entry which is preliminary data.</text>
</comment>
<dbReference type="PROSITE" id="PS51473">
    <property type="entry name" value="GNK2"/>
    <property type="match status" value="2"/>
</dbReference>
<accession>A0AAD5P3V4</accession>
<dbReference type="FunFam" id="3.30.430.20:FF:000007">
    <property type="entry name" value="Cysteine-rich receptor-like protein kinase 11"/>
    <property type="match status" value="1"/>
</dbReference>
<dbReference type="CDD" id="cd23509">
    <property type="entry name" value="Gnk2-like"/>
    <property type="match status" value="2"/>
</dbReference>
<name>A0AAD5P3V4_ACENE</name>
<dbReference type="FunFam" id="3.30.430.20:FF:000003">
    <property type="entry name" value="Cysteine-rich RLK (RECEPTOR-like protein kinase) 10"/>
    <property type="match status" value="1"/>
</dbReference>
<keyword evidence="1" id="KW-0732">Signal</keyword>
<dbReference type="InterPro" id="IPR002902">
    <property type="entry name" value="GNK2"/>
</dbReference>
<evidence type="ECO:0000313" key="5">
    <source>
        <dbReference type="EMBL" id="KAI9198993.1"/>
    </source>
</evidence>
<keyword evidence="6" id="KW-1185">Reference proteome</keyword>
<evidence type="ECO:0000313" key="6">
    <source>
        <dbReference type="Proteomes" id="UP001064489"/>
    </source>
</evidence>
<dbReference type="Pfam" id="PF01657">
    <property type="entry name" value="Stress-antifung"/>
    <property type="match status" value="2"/>
</dbReference>
<dbReference type="AlphaFoldDB" id="A0AAD5P3V4"/>
<dbReference type="EMBL" id="JAJSOW010000002">
    <property type="protein sequence ID" value="KAI9198993.1"/>
    <property type="molecule type" value="Genomic_DNA"/>
</dbReference>
<protein>
    <recommendedName>
        <fullName evidence="4">Gnk2-homologous domain-containing protein</fullName>
    </recommendedName>
</protein>
<dbReference type="PANTHER" id="PTHR32099:SF92">
    <property type="entry name" value="CYSTEINE-RICH RECEPTOR-LIKE PROTEIN KINASE 11"/>
    <property type="match status" value="1"/>
</dbReference>
<feature type="compositionally biased region" description="Pro residues" evidence="3">
    <location>
        <begin position="235"/>
        <end position="246"/>
    </location>
</feature>
<evidence type="ECO:0000256" key="1">
    <source>
        <dbReference type="ARBA" id="ARBA00022729"/>
    </source>
</evidence>
<evidence type="ECO:0000256" key="2">
    <source>
        <dbReference type="ARBA" id="ARBA00022737"/>
    </source>
</evidence>
<sequence>MLITIDLSTSQRCYDTGNFTANSTYGRNRDLILSSLASNATGGFYNATIGQDSDEVYALALCSGDYSAEECSNCVSFTSQEIMPKCPNQKEAYMWGELKGKSPCFVRYSNRPFFGVLEVYPVEVFYNVNNITSDLTEFNQKWKNLMDGLVRKASMDTSGLKFATEDANLKNLETIYALMQCTPDLSQSDCDDCLGQYVVFYQNCCHGKQGGVVRGPSCIFRWELYPFYTITATPDAPPPSPLPPPTTSTTTEGMFTPS</sequence>
<feature type="domain" description="Gnk2-homologous" evidence="4">
    <location>
        <begin position="7"/>
        <end position="113"/>
    </location>
</feature>
<keyword evidence="2" id="KW-0677">Repeat</keyword>
<evidence type="ECO:0000259" key="4">
    <source>
        <dbReference type="PROSITE" id="PS51473"/>
    </source>
</evidence>
<dbReference type="Gene3D" id="3.30.430.20">
    <property type="entry name" value="Gnk2 domain, C-X8-C-X2-C motif"/>
    <property type="match status" value="2"/>
</dbReference>
<dbReference type="PANTHER" id="PTHR32099">
    <property type="entry name" value="CYSTEINE-RICH REPEAT SECRETORY PROTEIN"/>
    <property type="match status" value="1"/>
</dbReference>
<dbReference type="InterPro" id="IPR038408">
    <property type="entry name" value="GNK2_sf"/>
</dbReference>
<evidence type="ECO:0000256" key="3">
    <source>
        <dbReference type="SAM" id="MobiDB-lite"/>
    </source>
</evidence>
<feature type="region of interest" description="Disordered" evidence="3">
    <location>
        <begin position="235"/>
        <end position="258"/>
    </location>
</feature>
<organism evidence="5 6">
    <name type="scientific">Acer negundo</name>
    <name type="common">Box elder</name>
    <dbReference type="NCBI Taxonomy" id="4023"/>
    <lineage>
        <taxon>Eukaryota</taxon>
        <taxon>Viridiplantae</taxon>
        <taxon>Streptophyta</taxon>
        <taxon>Embryophyta</taxon>
        <taxon>Tracheophyta</taxon>
        <taxon>Spermatophyta</taxon>
        <taxon>Magnoliopsida</taxon>
        <taxon>eudicotyledons</taxon>
        <taxon>Gunneridae</taxon>
        <taxon>Pentapetalae</taxon>
        <taxon>rosids</taxon>
        <taxon>malvids</taxon>
        <taxon>Sapindales</taxon>
        <taxon>Sapindaceae</taxon>
        <taxon>Hippocastanoideae</taxon>
        <taxon>Acereae</taxon>
        <taxon>Acer</taxon>
    </lineage>
</organism>
<gene>
    <name evidence="5" type="ORF">LWI28_025531</name>
</gene>
<feature type="domain" description="Gnk2-homologous" evidence="4">
    <location>
        <begin position="119"/>
        <end position="227"/>
    </location>
</feature>